<dbReference type="PROSITE" id="PS51918">
    <property type="entry name" value="RADICAL_SAM"/>
    <property type="match status" value="1"/>
</dbReference>
<comment type="caution">
    <text evidence="9">The sequence shown here is derived from an EMBL/GenBank/DDBJ whole genome shotgun (WGS) entry which is preliminary data.</text>
</comment>
<protein>
    <submittedName>
        <fullName evidence="9">Anaerobic sulfatase maturase</fullName>
    </submittedName>
</protein>
<dbReference type="SFLD" id="SFLDG01067">
    <property type="entry name" value="SPASM/twitch_domain_containing"/>
    <property type="match status" value="1"/>
</dbReference>
<gene>
    <name evidence="9" type="ORF">JYA62_16820</name>
</gene>
<sequence>MTSLFVPQFNGKAHSKLQALAKPIGAVCNINCTYCYYLDKQQLLAYPKGEPYIMDEEMLEAYIKQYIEGQNTPEIVFSWHGGEPTMLGLPYFEKVVEFQQKYCPEYSKISNDLQTNGTLLNDEWCQFFKRHDFIIGVSIDGPEHLHNHYRKNRAGRGTFAKTMKGIEILKFHGVSFATLTCVNDVTGQHPLEVYQFLRDEVGSKQIQFIPVVDKRSSSTNNKWLHASKAIIPVSGPVESWSVGSYQWGVFLSTIFDEWYEYDFGKVFVPYFENVIGMWMGKPSTMCTLSDICGKGLAVEPNGDVYSCDHYVYPEFRIGNIRETSLESMAFSARQQAFGFGKQKSLPKQCLQCEFKFACHGECPKNRIIRTHDGEEGLNYLCTGWLIFFKHIDPTIRSLLRGNGISVLTQK</sequence>
<evidence type="ECO:0000256" key="2">
    <source>
        <dbReference type="ARBA" id="ARBA00022485"/>
    </source>
</evidence>
<dbReference type="Pfam" id="PF04055">
    <property type="entry name" value="Radical_SAM"/>
    <property type="match status" value="1"/>
</dbReference>
<dbReference type="SFLD" id="SFLDG01386">
    <property type="entry name" value="main_SPASM_domain-containing"/>
    <property type="match status" value="1"/>
</dbReference>
<comment type="cofactor">
    <cofactor evidence="1">
        <name>[4Fe-4S] cluster</name>
        <dbReference type="ChEBI" id="CHEBI:49883"/>
    </cofactor>
</comment>
<dbReference type="InterPro" id="IPR034491">
    <property type="entry name" value="Anaerob_Ser_sulfatase-maturase"/>
</dbReference>
<dbReference type="Proteomes" id="UP000779070">
    <property type="component" value="Unassembled WGS sequence"/>
</dbReference>
<evidence type="ECO:0000256" key="6">
    <source>
        <dbReference type="ARBA" id="ARBA00023014"/>
    </source>
</evidence>
<dbReference type="NCBIfam" id="TIGR04085">
    <property type="entry name" value="rSAM_more_4Fe4S"/>
    <property type="match status" value="1"/>
</dbReference>
<dbReference type="PANTHER" id="PTHR43273:SF3">
    <property type="entry name" value="ANAEROBIC SULFATASE-MATURATING ENZYME HOMOLOG ASLB-RELATED"/>
    <property type="match status" value="1"/>
</dbReference>
<keyword evidence="10" id="KW-1185">Reference proteome</keyword>
<dbReference type="SFLD" id="SFLDS00029">
    <property type="entry name" value="Radical_SAM"/>
    <property type="match status" value="1"/>
</dbReference>
<dbReference type="InterPro" id="IPR023867">
    <property type="entry name" value="Sulphatase_maturase_rSAM"/>
</dbReference>
<dbReference type="PANTHER" id="PTHR43273">
    <property type="entry name" value="ANAEROBIC SULFATASE-MATURATING ENZYME HOMOLOG ASLB-RELATED"/>
    <property type="match status" value="1"/>
</dbReference>
<keyword evidence="4" id="KW-0479">Metal-binding</keyword>
<evidence type="ECO:0000313" key="10">
    <source>
        <dbReference type="Proteomes" id="UP000779070"/>
    </source>
</evidence>
<organism evidence="9 10">
    <name type="scientific">Vibrio neptunius</name>
    <dbReference type="NCBI Taxonomy" id="170651"/>
    <lineage>
        <taxon>Bacteria</taxon>
        <taxon>Pseudomonadati</taxon>
        <taxon>Pseudomonadota</taxon>
        <taxon>Gammaproteobacteria</taxon>
        <taxon>Vibrionales</taxon>
        <taxon>Vibrionaceae</taxon>
        <taxon>Vibrio</taxon>
    </lineage>
</organism>
<evidence type="ECO:0000256" key="1">
    <source>
        <dbReference type="ARBA" id="ARBA00001966"/>
    </source>
</evidence>
<feature type="domain" description="Radical SAM core" evidence="8">
    <location>
        <begin position="14"/>
        <end position="260"/>
    </location>
</feature>
<dbReference type="SUPFAM" id="SSF102114">
    <property type="entry name" value="Radical SAM enzymes"/>
    <property type="match status" value="1"/>
</dbReference>
<evidence type="ECO:0000259" key="8">
    <source>
        <dbReference type="PROSITE" id="PS51918"/>
    </source>
</evidence>
<dbReference type="CDD" id="cd21120">
    <property type="entry name" value="SPASM_anSME"/>
    <property type="match status" value="1"/>
</dbReference>
<dbReference type="EMBL" id="JAFHLB010000024">
    <property type="protein sequence ID" value="MBN3579327.1"/>
    <property type="molecule type" value="Genomic_DNA"/>
</dbReference>
<dbReference type="SFLD" id="SFLDG01072">
    <property type="entry name" value="dehydrogenase_like"/>
    <property type="match status" value="1"/>
</dbReference>
<dbReference type="SFLD" id="SFLDF00285">
    <property type="entry name" value="anaerobic_Ser-type_sulfatase-m"/>
    <property type="match status" value="1"/>
</dbReference>
<evidence type="ECO:0000256" key="3">
    <source>
        <dbReference type="ARBA" id="ARBA00022691"/>
    </source>
</evidence>
<name>A0ABS3A6L0_9VIBR</name>
<evidence type="ECO:0000256" key="7">
    <source>
        <dbReference type="ARBA" id="ARBA00023601"/>
    </source>
</evidence>
<dbReference type="InterPro" id="IPR058240">
    <property type="entry name" value="rSAM_sf"/>
</dbReference>
<dbReference type="InterPro" id="IPR007197">
    <property type="entry name" value="rSAM"/>
</dbReference>
<evidence type="ECO:0000256" key="5">
    <source>
        <dbReference type="ARBA" id="ARBA00023004"/>
    </source>
</evidence>
<dbReference type="InterPro" id="IPR013785">
    <property type="entry name" value="Aldolase_TIM"/>
</dbReference>
<keyword evidence="3" id="KW-0949">S-adenosyl-L-methionine</keyword>
<evidence type="ECO:0000313" key="9">
    <source>
        <dbReference type="EMBL" id="MBN3579327.1"/>
    </source>
</evidence>
<dbReference type="CDD" id="cd01335">
    <property type="entry name" value="Radical_SAM"/>
    <property type="match status" value="1"/>
</dbReference>
<accession>A0ABS3A6L0</accession>
<keyword evidence="2" id="KW-0004">4Fe-4S</keyword>
<keyword evidence="6" id="KW-0411">Iron-sulfur</keyword>
<dbReference type="Pfam" id="PF13186">
    <property type="entry name" value="SPASM"/>
    <property type="match status" value="1"/>
</dbReference>
<dbReference type="InterPro" id="IPR047207">
    <property type="entry name" value="SPASM_anSME"/>
</dbReference>
<dbReference type="NCBIfam" id="TIGR03942">
    <property type="entry name" value="sulfatase_rSAM"/>
    <property type="match status" value="1"/>
</dbReference>
<comment type="similarity">
    <text evidence="7">Belongs to the radical SAM superfamily. Anaerobic sulfatase-maturating enzyme family.</text>
</comment>
<dbReference type="InterPro" id="IPR023885">
    <property type="entry name" value="4Fe4S-binding_SPASM_dom"/>
</dbReference>
<evidence type="ECO:0000256" key="4">
    <source>
        <dbReference type="ARBA" id="ARBA00022723"/>
    </source>
</evidence>
<dbReference type="Gene3D" id="3.20.20.70">
    <property type="entry name" value="Aldolase class I"/>
    <property type="match status" value="1"/>
</dbReference>
<reference evidence="9 10" key="1">
    <citation type="submission" date="2021-02" db="EMBL/GenBank/DDBJ databases">
        <title>Draft Genome Sequences of 5 Vibrio neptunius Strains Isolated From of Bivalve Hatcheries.</title>
        <authorList>
            <person name="Galvis F."/>
            <person name="Barja J.L."/>
            <person name="Lemos M.L."/>
            <person name="Balado M."/>
        </authorList>
    </citation>
    <scope>NUCLEOTIDE SEQUENCE [LARGE SCALE GENOMIC DNA]</scope>
    <source>
        <strain evidence="9 10">PP-145.98</strain>
    </source>
</reference>
<keyword evidence="5" id="KW-0408">Iron</keyword>
<proteinExistence type="inferred from homology"/>
<dbReference type="SFLD" id="SFLDG01384">
    <property type="entry name" value="thioether_bond_formation_requi"/>
    <property type="match status" value="1"/>
</dbReference>
<dbReference type="RefSeq" id="WP_206371301.1">
    <property type="nucleotide sequence ID" value="NZ_CAWPTM010000096.1"/>
</dbReference>